<proteinExistence type="inferred from homology"/>
<evidence type="ECO:0000313" key="5">
    <source>
        <dbReference type="EMBL" id="AGZ90202.1"/>
    </source>
</evidence>
<dbReference type="PANTHER" id="PTHR11880">
    <property type="entry name" value="RIBOSOMAL PROTEIN S19P FAMILY MEMBER"/>
    <property type="match status" value="1"/>
</dbReference>
<evidence type="ECO:0000256" key="2">
    <source>
        <dbReference type="ARBA" id="ARBA00022980"/>
    </source>
</evidence>
<reference evidence="5" key="1">
    <citation type="journal article" date="2013" name="Genome Biol. Evol.">
        <title>Tracing the evolution of streptophyte algae and their mitochondrial genome.</title>
        <authorList>
            <person name="Turmel M."/>
            <person name="Otis C."/>
            <person name="Lemieux C."/>
        </authorList>
    </citation>
    <scope>NUCLEOTIDE SEQUENCE</scope>
</reference>
<evidence type="ECO:0000256" key="3">
    <source>
        <dbReference type="ARBA" id="ARBA00023274"/>
    </source>
</evidence>
<dbReference type="PANTHER" id="PTHR11880:SF67">
    <property type="entry name" value="SMALL RIBOSOMAL SUBUNIT PROTEIN US19M"/>
    <property type="match status" value="1"/>
</dbReference>
<sequence length="128" mass="14756">MTRSLWKGPFIDTFFIRSLRKVSKNLSAVGLEAKPQRVVTGSKTSVNASTLTKKSSEKITGHFQKMWSRRSVILPQFLDSQYEIYNGKQFIKLRVTEDMVGHKFGEFALTRKKPKHPTLKKNLITKKK</sequence>
<name>U5YER2_MONSK</name>
<accession>U5YER2</accession>
<dbReference type="GO" id="GO:0000028">
    <property type="term" value="P:ribosomal small subunit assembly"/>
    <property type="evidence" value="ECO:0007669"/>
    <property type="project" value="TreeGrafter"/>
</dbReference>
<protein>
    <submittedName>
        <fullName evidence="5">Ribosomal protein S19</fullName>
    </submittedName>
</protein>
<dbReference type="Gene3D" id="3.30.860.10">
    <property type="entry name" value="30s Ribosomal Protein S19, Chain A"/>
    <property type="match status" value="1"/>
</dbReference>
<dbReference type="PIRSF" id="PIRSF002144">
    <property type="entry name" value="Ribosomal_S19"/>
    <property type="match status" value="1"/>
</dbReference>
<dbReference type="EMBL" id="KF060939">
    <property type="protein sequence ID" value="AGZ90202.1"/>
    <property type="molecule type" value="Genomic_DNA"/>
</dbReference>
<dbReference type="GeneID" id="17622539"/>
<dbReference type="AlphaFoldDB" id="U5YER2"/>
<dbReference type="InterPro" id="IPR002222">
    <property type="entry name" value="Ribosomal_uS19"/>
</dbReference>
<dbReference type="PROSITE" id="PS00323">
    <property type="entry name" value="RIBOSOMAL_S19"/>
    <property type="match status" value="1"/>
</dbReference>
<gene>
    <name evidence="5" type="primary">rps19</name>
</gene>
<geneLocation type="mitochondrion" evidence="5"/>
<evidence type="ECO:0000256" key="1">
    <source>
        <dbReference type="ARBA" id="ARBA00007345"/>
    </source>
</evidence>
<dbReference type="PRINTS" id="PR00975">
    <property type="entry name" value="RIBOSOMALS19"/>
</dbReference>
<keyword evidence="5" id="KW-0496">Mitochondrion</keyword>
<dbReference type="GO" id="GO:0003723">
    <property type="term" value="F:RNA binding"/>
    <property type="evidence" value="ECO:0007669"/>
    <property type="project" value="InterPro"/>
</dbReference>
<dbReference type="HAMAP" id="MF_00531">
    <property type="entry name" value="Ribosomal_uS19"/>
    <property type="match status" value="1"/>
</dbReference>
<keyword evidence="3 4" id="KW-0687">Ribonucleoprotein</keyword>
<dbReference type="GO" id="GO:0005763">
    <property type="term" value="C:mitochondrial small ribosomal subunit"/>
    <property type="evidence" value="ECO:0007669"/>
    <property type="project" value="TreeGrafter"/>
</dbReference>
<organism evidence="5">
    <name type="scientific">Monomastix sp. (strain OKE-1)</name>
    <dbReference type="NCBI Taxonomy" id="141716"/>
    <lineage>
        <taxon>Eukaryota</taxon>
        <taxon>Viridiplantae</taxon>
        <taxon>Chlorophyta</taxon>
        <taxon>Mamiellophyceae</taxon>
        <taxon>Monomastigales</taxon>
        <taxon>Monomastigaceae</taxon>
        <taxon>Monomastix</taxon>
    </lineage>
</organism>
<dbReference type="Pfam" id="PF00203">
    <property type="entry name" value="Ribosomal_S19"/>
    <property type="match status" value="1"/>
</dbReference>
<dbReference type="InterPro" id="IPR020934">
    <property type="entry name" value="Ribosomal_uS19_CS"/>
</dbReference>
<comment type="similarity">
    <text evidence="1 4">Belongs to the universal ribosomal protein uS19 family.</text>
</comment>
<dbReference type="RefSeq" id="YP_008802549.1">
    <property type="nucleotide sequence ID" value="NC_022797.1"/>
</dbReference>
<dbReference type="GO" id="GO:0003735">
    <property type="term" value="F:structural constituent of ribosome"/>
    <property type="evidence" value="ECO:0007669"/>
    <property type="project" value="InterPro"/>
</dbReference>
<evidence type="ECO:0000256" key="4">
    <source>
        <dbReference type="RuleBase" id="RU003485"/>
    </source>
</evidence>
<keyword evidence="2 4" id="KW-0689">Ribosomal protein</keyword>
<dbReference type="InterPro" id="IPR023575">
    <property type="entry name" value="Ribosomal_uS19_SF"/>
</dbReference>
<dbReference type="SUPFAM" id="SSF54570">
    <property type="entry name" value="Ribosomal protein S19"/>
    <property type="match status" value="1"/>
</dbReference>
<dbReference type="GO" id="GO:0006412">
    <property type="term" value="P:translation"/>
    <property type="evidence" value="ECO:0007669"/>
    <property type="project" value="InterPro"/>
</dbReference>